<evidence type="ECO:0000313" key="6">
    <source>
        <dbReference type="Proteomes" id="UP000014216"/>
    </source>
</evidence>
<dbReference type="Gene3D" id="3.40.50.2300">
    <property type="match status" value="1"/>
</dbReference>
<dbReference type="InterPro" id="IPR011006">
    <property type="entry name" value="CheY-like_superfamily"/>
</dbReference>
<proteinExistence type="predicted"/>
<dbReference type="EMBL" id="APJX01000002">
    <property type="protein sequence ID" value="EMS80694.1"/>
    <property type="molecule type" value="Genomic_DNA"/>
</dbReference>
<dbReference type="InterPro" id="IPR050595">
    <property type="entry name" value="Bact_response_regulator"/>
</dbReference>
<accession>S0G4V3</accession>
<keyword evidence="2" id="KW-0902">Two-component regulatory system</keyword>
<keyword evidence="1 3" id="KW-0597">Phosphoprotein</keyword>
<dbReference type="PROSITE" id="PS50110">
    <property type="entry name" value="RESPONSE_REGULATORY"/>
    <property type="match status" value="1"/>
</dbReference>
<dbReference type="PANTHER" id="PTHR44591">
    <property type="entry name" value="STRESS RESPONSE REGULATOR PROTEIN 1"/>
    <property type="match status" value="1"/>
</dbReference>
<reference evidence="5 6" key="1">
    <citation type="journal article" date="2013" name="Genome Announc.">
        <title>Draft Genome Sequence of Desulfotignum phosphitoxidans DSM 13687 Strain FiPS-3.</title>
        <authorList>
            <person name="Poehlein A."/>
            <person name="Daniel R."/>
            <person name="Simeonova D.D."/>
        </authorList>
    </citation>
    <scope>NUCLEOTIDE SEQUENCE [LARGE SCALE GENOMIC DNA]</scope>
    <source>
        <strain evidence="5 6">DSM 13687</strain>
    </source>
</reference>
<feature type="modified residue" description="4-aspartylphosphate" evidence="3">
    <location>
        <position position="70"/>
    </location>
</feature>
<dbReference type="Proteomes" id="UP000014216">
    <property type="component" value="Unassembled WGS sequence"/>
</dbReference>
<evidence type="ECO:0000256" key="1">
    <source>
        <dbReference type="ARBA" id="ARBA00022553"/>
    </source>
</evidence>
<feature type="domain" description="Response regulatory" evidence="4">
    <location>
        <begin position="21"/>
        <end position="135"/>
    </location>
</feature>
<name>S0G4V3_9BACT</name>
<sequence>MTEEHTESKNRPDTHPMDKIRVLLVDDETAYADVLANRLGKRGFDVTKAYTSPEALLVLRTQPFDVAVLDLKMPDMDGIEVLKIAKQVDPTLQVIMLTGHGSAAACDQGLALGAFDYLMKPCELDTLVDKIREAFQEKPGSEK</sequence>
<evidence type="ECO:0000256" key="3">
    <source>
        <dbReference type="PROSITE-ProRule" id="PRU00169"/>
    </source>
</evidence>
<evidence type="ECO:0000259" key="4">
    <source>
        <dbReference type="PROSITE" id="PS50110"/>
    </source>
</evidence>
<keyword evidence="6" id="KW-1185">Reference proteome</keyword>
<dbReference type="InterPro" id="IPR001789">
    <property type="entry name" value="Sig_transdc_resp-reg_receiver"/>
</dbReference>
<dbReference type="RefSeq" id="WP_006964961.1">
    <property type="nucleotide sequence ID" value="NZ_APJX01000002.1"/>
</dbReference>
<dbReference type="SUPFAM" id="SSF52172">
    <property type="entry name" value="CheY-like"/>
    <property type="match status" value="1"/>
</dbReference>
<dbReference type="AlphaFoldDB" id="S0G4V3"/>
<dbReference type="SMART" id="SM00448">
    <property type="entry name" value="REC"/>
    <property type="match status" value="1"/>
</dbReference>
<protein>
    <submittedName>
        <fullName evidence="5">Response regulator receiver protein</fullName>
    </submittedName>
</protein>
<evidence type="ECO:0000313" key="5">
    <source>
        <dbReference type="EMBL" id="EMS80694.1"/>
    </source>
</evidence>
<evidence type="ECO:0000256" key="2">
    <source>
        <dbReference type="ARBA" id="ARBA00023012"/>
    </source>
</evidence>
<gene>
    <name evidence="5" type="ORF">Dpo_2c03900</name>
</gene>
<dbReference type="Pfam" id="PF00072">
    <property type="entry name" value="Response_reg"/>
    <property type="match status" value="1"/>
</dbReference>
<dbReference type="PANTHER" id="PTHR44591:SF14">
    <property type="entry name" value="PROTEIN PILG"/>
    <property type="match status" value="1"/>
</dbReference>
<dbReference type="GO" id="GO:0000160">
    <property type="term" value="P:phosphorelay signal transduction system"/>
    <property type="evidence" value="ECO:0007669"/>
    <property type="project" value="UniProtKB-KW"/>
</dbReference>
<comment type="caution">
    <text evidence="5">The sequence shown here is derived from an EMBL/GenBank/DDBJ whole genome shotgun (WGS) entry which is preliminary data.</text>
</comment>
<organism evidence="5 6">
    <name type="scientific">Desulfotignum phosphitoxidans DSM 13687</name>
    <dbReference type="NCBI Taxonomy" id="1286635"/>
    <lineage>
        <taxon>Bacteria</taxon>
        <taxon>Pseudomonadati</taxon>
        <taxon>Thermodesulfobacteriota</taxon>
        <taxon>Desulfobacteria</taxon>
        <taxon>Desulfobacterales</taxon>
        <taxon>Desulfobacteraceae</taxon>
        <taxon>Desulfotignum</taxon>
    </lineage>
</organism>